<dbReference type="STRING" id="1219077.VAZ01S_012_00130"/>
<sequence>MAEILTELQSLKQATQEQSAITQAMTEVVEGQMGKIESGVAEFKQWMEETTAEGIKGEGRYVTEFTVKGDKDTFYPVVFQMPTNDETTIQIFRHYAWNRLGGSDFNTTHVASALVVLKGQNYPWGGDANYLRTLVNVQRYRKCVAKVGFKAWCQIEKYSGSGRDTVWNKTRVPAYSCQAMSGFHLRGGNLKYRIYSNHRINFNLLTDGEQIGHRPDAHINLRWIAKTVNLEDAEIGDIDNNVGDDFIGYNNLKTVTQTEA</sequence>
<dbReference type="RefSeq" id="WP_021708314.1">
    <property type="nucleotide sequence ID" value="NZ_BAOB01000171.1"/>
</dbReference>
<protein>
    <submittedName>
        <fullName evidence="1">Uncharacterized protein</fullName>
    </submittedName>
</protein>
<proteinExistence type="predicted"/>
<evidence type="ECO:0000313" key="1">
    <source>
        <dbReference type="EMBL" id="GAD74534.1"/>
    </source>
</evidence>
<dbReference type="EMBL" id="BATL01000012">
    <property type="protein sequence ID" value="GAD74534.1"/>
    <property type="molecule type" value="Genomic_DNA"/>
</dbReference>
<gene>
    <name evidence="1" type="ORF">VAZ01S_012_00130</name>
</gene>
<evidence type="ECO:0000313" key="2">
    <source>
        <dbReference type="Proteomes" id="UP000016567"/>
    </source>
</evidence>
<dbReference type="OrthoDB" id="5874686at2"/>
<keyword evidence="2" id="KW-1185">Reference proteome</keyword>
<name>U3BZ15_9VIBR</name>
<organism evidence="1 2">
    <name type="scientific">Vibrio azureus NBRC 104587</name>
    <dbReference type="NCBI Taxonomy" id="1219077"/>
    <lineage>
        <taxon>Bacteria</taxon>
        <taxon>Pseudomonadati</taxon>
        <taxon>Pseudomonadota</taxon>
        <taxon>Gammaproteobacteria</taxon>
        <taxon>Vibrionales</taxon>
        <taxon>Vibrionaceae</taxon>
        <taxon>Vibrio</taxon>
    </lineage>
</organism>
<dbReference type="Proteomes" id="UP000016567">
    <property type="component" value="Unassembled WGS sequence"/>
</dbReference>
<accession>U3BZ15</accession>
<comment type="caution">
    <text evidence="1">The sequence shown here is derived from an EMBL/GenBank/DDBJ whole genome shotgun (WGS) entry which is preliminary data.</text>
</comment>
<dbReference type="AlphaFoldDB" id="U3BZ15"/>
<reference evidence="1 2" key="1">
    <citation type="submission" date="2013-09" db="EMBL/GenBank/DDBJ databases">
        <title>Whole genome shotgun sequence of Vibrio azureus NBRC 104587.</title>
        <authorList>
            <person name="Isaki S."/>
            <person name="Hosoyama A."/>
            <person name="Numata M."/>
            <person name="Hashimoto M."/>
            <person name="Hosoyama Y."/>
            <person name="Tsuchikane K."/>
            <person name="Noguchi M."/>
            <person name="Hirakata S."/>
            <person name="Ichikawa N."/>
            <person name="Ohji S."/>
            <person name="Yamazoe A."/>
            <person name="Fujita N."/>
        </authorList>
    </citation>
    <scope>NUCLEOTIDE SEQUENCE [LARGE SCALE GENOMIC DNA]</scope>
    <source>
        <strain evidence="1 2">NBRC 104587</strain>
    </source>
</reference>